<feature type="region of interest" description="Disordered" evidence="1">
    <location>
        <begin position="31"/>
        <end position="53"/>
    </location>
</feature>
<dbReference type="InParanoid" id="A0A6P4B7G9"/>
<feature type="domain" description="Neprosin PEP catalytic" evidence="2">
    <location>
        <begin position="219"/>
        <end position="473"/>
    </location>
</feature>
<dbReference type="InterPro" id="IPR053168">
    <property type="entry name" value="Glutamic_endopeptidase"/>
</dbReference>
<dbReference type="AlphaFoldDB" id="A0A6P4B7G9"/>
<dbReference type="InterPro" id="IPR025521">
    <property type="entry name" value="Neprosin_propep"/>
</dbReference>
<evidence type="ECO:0000313" key="4">
    <source>
        <dbReference type="RefSeq" id="XP_015894603.3"/>
    </source>
</evidence>
<feature type="region of interest" description="Disordered" evidence="1">
    <location>
        <begin position="146"/>
        <end position="166"/>
    </location>
</feature>
<dbReference type="KEGG" id="zju:107428566"/>
<evidence type="ECO:0000313" key="3">
    <source>
        <dbReference type="Proteomes" id="UP001652623"/>
    </source>
</evidence>
<dbReference type="Pfam" id="PF03080">
    <property type="entry name" value="Neprosin"/>
    <property type="match status" value="1"/>
</dbReference>
<dbReference type="Pfam" id="PF14365">
    <property type="entry name" value="Neprosin_AP"/>
    <property type="match status" value="1"/>
</dbReference>
<dbReference type="SMR" id="A0A6P4B7G9"/>
<dbReference type="GeneID" id="107428566"/>
<gene>
    <name evidence="4" type="primary">LOC107428566</name>
</gene>
<evidence type="ECO:0000256" key="1">
    <source>
        <dbReference type="SAM" id="MobiDB-lite"/>
    </source>
</evidence>
<organism evidence="3 4">
    <name type="scientific">Ziziphus jujuba</name>
    <name type="common">Chinese jujube</name>
    <name type="synonym">Ziziphus sativa</name>
    <dbReference type="NCBI Taxonomy" id="326968"/>
    <lineage>
        <taxon>Eukaryota</taxon>
        <taxon>Viridiplantae</taxon>
        <taxon>Streptophyta</taxon>
        <taxon>Embryophyta</taxon>
        <taxon>Tracheophyta</taxon>
        <taxon>Spermatophyta</taxon>
        <taxon>Magnoliopsida</taxon>
        <taxon>eudicotyledons</taxon>
        <taxon>Gunneridae</taxon>
        <taxon>Pentapetalae</taxon>
        <taxon>rosids</taxon>
        <taxon>fabids</taxon>
        <taxon>Rosales</taxon>
        <taxon>Rhamnaceae</taxon>
        <taxon>Paliureae</taxon>
        <taxon>Ziziphus</taxon>
    </lineage>
</organism>
<dbReference type="PANTHER" id="PTHR31589">
    <property type="entry name" value="PROTEIN, PUTATIVE (DUF239)-RELATED-RELATED"/>
    <property type="match status" value="1"/>
</dbReference>
<dbReference type="RefSeq" id="XP_015894603.3">
    <property type="nucleotide sequence ID" value="XM_016039117.4"/>
</dbReference>
<dbReference type="InterPro" id="IPR004314">
    <property type="entry name" value="Neprosin"/>
</dbReference>
<proteinExistence type="predicted"/>
<name>A0A6P4B7G9_ZIZJJ</name>
<dbReference type="Proteomes" id="UP001652623">
    <property type="component" value="Chromosome 12"/>
</dbReference>
<keyword evidence="3" id="KW-1185">Reference proteome</keyword>
<reference evidence="4" key="1">
    <citation type="submission" date="2025-08" db="UniProtKB">
        <authorList>
            <consortium name="RefSeq"/>
        </authorList>
    </citation>
    <scope>IDENTIFICATION</scope>
    <source>
        <tissue evidence="4">Seedling</tissue>
    </source>
</reference>
<evidence type="ECO:0000259" key="2">
    <source>
        <dbReference type="PROSITE" id="PS52045"/>
    </source>
</evidence>
<sequence>MMDLLLGSAFSSCTKPWNKWYYYFDPRKRQPKCAQKNSDSRKKTNPRNSSNMASSWCKISPTIIPSLLVFFLIVSSSVSQSHASSESSDFHATNQTLRPEKELQKLKFIKSRLRKINKPAVKTIQSSDGDLIDCVFSHLQPAFDHPLLKGQKPLDPPERPKGHKQHSGMVAEDFQLWRMSGESCPEGTVPIRRTTEQDMLRASSVRRFGRKVRRHVRRDSSSNGHEHAVGYVSGEEYYGAKASINVWAPRVDNQYEFSLSQMWVISGSFGDDLNTIEAGWQVSPELYGDNYPRFFTYWTTDAYQATGCYNLLCSGFVQTNNKIAIGAAISPTSSYGGGQFDISLLVWKDPKHGNWWLEFGSGILVGYWPSFLFTHLRDHASMVQFGGEVVNSRPSGTHTSTQMGSGHFAGEGFGKASYFRNLQVVDWDNSLIPLSNLKVLADHPNCYDIQGGINNVWGNYFYYGGPGRNVRCP</sequence>
<dbReference type="PROSITE" id="PS52045">
    <property type="entry name" value="NEPROSIN_PEP_CD"/>
    <property type="match status" value="1"/>
</dbReference>
<dbReference type="Gene3D" id="3.90.1320.10">
    <property type="entry name" value="Outer-capsid protein sigma 3, large lobe"/>
    <property type="match status" value="1"/>
</dbReference>
<dbReference type="PANTHER" id="PTHR31589:SF98">
    <property type="entry name" value="LIGASE, PUTATIVE (DUF239)-RELATED"/>
    <property type="match status" value="1"/>
</dbReference>
<accession>A0A6P4B7G9</accession>
<protein>
    <submittedName>
        <fullName evidence="4">Protein neprosin</fullName>
    </submittedName>
</protein>
<dbReference type="FunCoup" id="A0A6P4B7G9">
    <property type="interactions" value="24"/>
</dbReference>